<name>A0A372G7Q6_9ACTN</name>
<sequence length="260" mass="29081">MNLAAEASMLDPDELADVAAEFGVDDDQVRRDHLISHILHALANIQADQLLFFGGTALARTHVLNGRLSEDIDLSCPNRAATAAIVQRELPRALRREFPAADWAVQPVGLRDIEPALLQTRDGLQVRIQLLSAEHMFNWPAETRPIDVRYTDVPAITLRVPTLPAFVAMKTIAWADRRAERDLYDLDALARQGAINKQAADLAAAATGVRVAPHMFDHPPGDQRWREQLAHQTRQLPDPAECLARVRRAYSCVTQWFDHE</sequence>
<dbReference type="InterPro" id="IPR014942">
    <property type="entry name" value="AbiEii"/>
</dbReference>
<proteinExistence type="predicted"/>
<evidence type="ECO:0000313" key="2">
    <source>
        <dbReference type="Proteomes" id="UP000262882"/>
    </source>
</evidence>
<reference evidence="1 2" key="1">
    <citation type="submission" date="2018-08" db="EMBL/GenBank/DDBJ databases">
        <title>Actinomadura spongicola sp. nov., isolated from marine sponge Leucetta chagosensis.</title>
        <authorList>
            <person name="Li L."/>
            <person name="Lin H.W."/>
        </authorList>
    </citation>
    <scope>NUCLEOTIDE SEQUENCE [LARGE SCALE GENOMIC DNA]</scope>
    <source>
        <strain evidence="1 2">LHW52907</strain>
    </source>
</reference>
<comment type="caution">
    <text evidence="1">The sequence shown here is derived from an EMBL/GenBank/DDBJ whole genome shotgun (WGS) entry which is preliminary data.</text>
</comment>
<protein>
    <submittedName>
        <fullName evidence="1">Nucleotidyl transferase AbiEii/AbiGii toxin family protein</fullName>
    </submittedName>
</protein>
<dbReference type="OrthoDB" id="4533139at2"/>
<keyword evidence="2" id="KW-1185">Reference proteome</keyword>
<evidence type="ECO:0000313" key="1">
    <source>
        <dbReference type="EMBL" id="RFS81428.1"/>
    </source>
</evidence>
<dbReference type="RefSeq" id="WP_158581690.1">
    <property type="nucleotide sequence ID" value="NZ_QVNQ01000013.1"/>
</dbReference>
<dbReference type="Gene3D" id="3.10.450.620">
    <property type="entry name" value="JHP933, nucleotidyltransferase-like core domain"/>
    <property type="match status" value="1"/>
</dbReference>
<dbReference type="Pfam" id="PF08843">
    <property type="entry name" value="AbiEii"/>
    <property type="match status" value="1"/>
</dbReference>
<organism evidence="1 2">
    <name type="scientific">Actinomadura spongiicola</name>
    <dbReference type="NCBI Taxonomy" id="2303421"/>
    <lineage>
        <taxon>Bacteria</taxon>
        <taxon>Bacillati</taxon>
        <taxon>Actinomycetota</taxon>
        <taxon>Actinomycetes</taxon>
        <taxon>Streptosporangiales</taxon>
        <taxon>Thermomonosporaceae</taxon>
        <taxon>Actinomadura</taxon>
    </lineage>
</organism>
<dbReference type="AlphaFoldDB" id="A0A372G7Q6"/>
<gene>
    <name evidence="1" type="ORF">D0T12_31210</name>
</gene>
<keyword evidence="1" id="KW-0808">Transferase</keyword>
<accession>A0A372G7Q6</accession>
<dbReference type="Proteomes" id="UP000262882">
    <property type="component" value="Unassembled WGS sequence"/>
</dbReference>
<dbReference type="EMBL" id="QVNQ01000013">
    <property type="protein sequence ID" value="RFS81428.1"/>
    <property type="molecule type" value="Genomic_DNA"/>
</dbReference>
<dbReference type="GO" id="GO:0016740">
    <property type="term" value="F:transferase activity"/>
    <property type="evidence" value="ECO:0007669"/>
    <property type="project" value="UniProtKB-KW"/>
</dbReference>